<dbReference type="EMBL" id="JBGMEK010000003">
    <property type="protein sequence ID" value="MFA0809780.1"/>
    <property type="molecule type" value="Genomic_DNA"/>
</dbReference>
<sequence length="521" mass="54981">MSKKKHFELDQPLRHPDHHRPVSRRDFLGQGFRTGMATILGGSIFSMFANPRNAHAALSSDLEDLRIINGGPCDVSAKGAEKIPFICFDLAGGANIAGSNVLVGKQGGQMDFLGTAGYNKQGLPGDMIPSAGTGFVNTDLGLAFHSDSGMLRGILEKISSGTAAATNGAVIPARSENDTGNNPHNPMYGINKAGANGSLLALIGSRSSDSGGNSMAPSAMINPEVRPTKVDRPSDVTGLVDVGDLVGLLSQDDTVAVMESMYRISNAKLSRVNTRVSADTVIKDMLRCGYMKSADLADRFGNPADLNPEADPDIVGPSGIFTSAELSGDGEFRKTASAMKLVVEGYAGAGTITMGGYDYHTGDRATGEIRDLRAGRCIGACLEYAARRNQSLMIYVFSDGSVFSNGMIDDSVEGRGKGVWTGDNQQTAASFFLVYNPAGRPQLLGGSVDEQARHQQLGFMRSSGDVETTSSPAANNVNLLVETVVLNYLALHGEQDSFAKLFPNHGLGTLIDTMTAFAPIR</sequence>
<organism evidence="2 3">
    <name type="scientific">Microbulbifer epialgicus</name>
    <dbReference type="NCBI Taxonomy" id="393907"/>
    <lineage>
        <taxon>Bacteria</taxon>
        <taxon>Pseudomonadati</taxon>
        <taxon>Pseudomonadota</taxon>
        <taxon>Gammaproteobacteria</taxon>
        <taxon>Cellvibrionales</taxon>
        <taxon>Microbulbiferaceae</taxon>
        <taxon>Microbulbifer</taxon>
    </lineage>
</organism>
<name>A0ABV4NUR7_9GAMM</name>
<evidence type="ECO:0000313" key="2">
    <source>
        <dbReference type="EMBL" id="MFA0809780.1"/>
    </source>
</evidence>
<evidence type="ECO:0008006" key="4">
    <source>
        <dbReference type="Google" id="ProtNLM"/>
    </source>
</evidence>
<reference evidence="2 3" key="1">
    <citation type="submission" date="2024-08" db="EMBL/GenBank/DDBJ databases">
        <authorList>
            <person name="Ishaq N."/>
        </authorList>
    </citation>
    <scope>NUCLEOTIDE SEQUENCE [LARGE SCALE GENOMIC DNA]</scope>
    <source>
        <strain evidence="2 3">DSM 18651</strain>
    </source>
</reference>
<protein>
    <recommendedName>
        <fullName evidence="4">General secretion pathway protein GspF</fullName>
    </recommendedName>
</protein>
<feature type="compositionally biased region" description="Basic and acidic residues" evidence="1">
    <location>
        <begin position="7"/>
        <end position="25"/>
    </location>
</feature>
<dbReference type="PROSITE" id="PS51318">
    <property type="entry name" value="TAT"/>
    <property type="match status" value="1"/>
</dbReference>
<proteinExistence type="predicted"/>
<dbReference type="RefSeq" id="WP_371837396.1">
    <property type="nucleotide sequence ID" value="NZ_JBGMEK010000003.1"/>
</dbReference>
<gene>
    <name evidence="2" type="ORF">ACCI49_02515</name>
</gene>
<accession>A0ABV4NUR7</accession>
<evidence type="ECO:0000313" key="3">
    <source>
        <dbReference type="Proteomes" id="UP001569428"/>
    </source>
</evidence>
<comment type="caution">
    <text evidence="2">The sequence shown here is derived from an EMBL/GenBank/DDBJ whole genome shotgun (WGS) entry which is preliminary data.</text>
</comment>
<feature type="region of interest" description="Disordered" evidence="1">
    <location>
        <begin position="1"/>
        <end position="25"/>
    </location>
</feature>
<dbReference type="InterPro" id="IPR006311">
    <property type="entry name" value="TAT_signal"/>
</dbReference>
<keyword evidence="3" id="KW-1185">Reference proteome</keyword>
<evidence type="ECO:0000256" key="1">
    <source>
        <dbReference type="SAM" id="MobiDB-lite"/>
    </source>
</evidence>
<dbReference type="Proteomes" id="UP001569428">
    <property type="component" value="Unassembled WGS sequence"/>
</dbReference>